<accession>A0A0U3LRF7</accession>
<keyword evidence="3" id="KW-0963">Cytoplasm</keyword>
<dbReference type="Gene3D" id="3.40.367.20">
    <property type="match status" value="1"/>
</dbReference>
<keyword evidence="2 3" id="KW-0418">Kinase</keyword>
<dbReference type="PATRIC" id="fig|76731.3.peg.3207"/>
<dbReference type="GO" id="GO:0006096">
    <property type="term" value="P:glycolytic process"/>
    <property type="evidence" value="ECO:0007669"/>
    <property type="project" value="UniProtKB-UniRule"/>
</dbReference>
<dbReference type="GO" id="GO:0005829">
    <property type="term" value="C:cytosol"/>
    <property type="evidence" value="ECO:0007669"/>
    <property type="project" value="TreeGrafter"/>
</dbReference>
<organism evidence="5 6">
    <name type="scientific">Roseateles depolymerans</name>
    <dbReference type="NCBI Taxonomy" id="76731"/>
    <lineage>
        <taxon>Bacteria</taxon>
        <taxon>Pseudomonadati</taxon>
        <taxon>Pseudomonadota</taxon>
        <taxon>Betaproteobacteria</taxon>
        <taxon>Burkholderiales</taxon>
        <taxon>Sphaerotilaceae</taxon>
        <taxon>Roseateles</taxon>
    </lineage>
</organism>
<dbReference type="GO" id="GO:0005536">
    <property type="term" value="F:D-glucose binding"/>
    <property type="evidence" value="ECO:0007669"/>
    <property type="project" value="InterPro"/>
</dbReference>
<dbReference type="GO" id="GO:0005524">
    <property type="term" value="F:ATP binding"/>
    <property type="evidence" value="ECO:0007669"/>
    <property type="project" value="UniProtKB-UniRule"/>
</dbReference>
<dbReference type="InterPro" id="IPR043129">
    <property type="entry name" value="ATPase_NBD"/>
</dbReference>
<dbReference type="AlphaFoldDB" id="A0A0U3LRF7"/>
<reference evidence="5 6" key="1">
    <citation type="submission" date="2015-12" db="EMBL/GenBank/DDBJ databases">
        <title>Complete genome of Roseateles depolymerans KCTC 42856.</title>
        <authorList>
            <person name="Kim K.M."/>
        </authorList>
    </citation>
    <scope>NUCLEOTIDE SEQUENCE [LARGE SCALE GENOMIC DNA]</scope>
    <source>
        <strain evidence="5 6">KCTC 42856</strain>
    </source>
</reference>
<comment type="similarity">
    <text evidence="3 4">Belongs to the bacterial glucokinase family.</text>
</comment>
<keyword evidence="6" id="KW-1185">Reference proteome</keyword>
<evidence type="ECO:0000256" key="2">
    <source>
        <dbReference type="ARBA" id="ARBA00022777"/>
    </source>
</evidence>
<dbReference type="GO" id="GO:0004340">
    <property type="term" value="F:glucokinase activity"/>
    <property type="evidence" value="ECO:0007669"/>
    <property type="project" value="UniProtKB-UniRule"/>
</dbReference>
<dbReference type="EMBL" id="CP013729">
    <property type="protein sequence ID" value="ALV07591.1"/>
    <property type="molecule type" value="Genomic_DNA"/>
</dbReference>
<dbReference type="NCBIfam" id="TIGR00749">
    <property type="entry name" value="glk"/>
    <property type="match status" value="1"/>
</dbReference>
<protein>
    <recommendedName>
        <fullName evidence="3">Glucokinase</fullName>
        <ecNumber evidence="3">2.7.1.2</ecNumber>
    </recommendedName>
    <alternativeName>
        <fullName evidence="3">Glucose kinase</fullName>
    </alternativeName>
</protein>
<dbReference type="CDD" id="cd24008">
    <property type="entry name" value="ASKHA_NBD_GLK"/>
    <property type="match status" value="1"/>
</dbReference>
<keyword evidence="3" id="KW-0547">Nucleotide-binding</keyword>
<comment type="subcellular location">
    <subcellularLocation>
        <location evidence="3">Cytoplasm</location>
    </subcellularLocation>
</comment>
<evidence type="ECO:0000256" key="1">
    <source>
        <dbReference type="ARBA" id="ARBA00022679"/>
    </source>
</evidence>
<comment type="catalytic activity">
    <reaction evidence="3">
        <text>D-glucose + ATP = D-glucose 6-phosphate + ADP + H(+)</text>
        <dbReference type="Rhea" id="RHEA:17825"/>
        <dbReference type="ChEBI" id="CHEBI:4167"/>
        <dbReference type="ChEBI" id="CHEBI:15378"/>
        <dbReference type="ChEBI" id="CHEBI:30616"/>
        <dbReference type="ChEBI" id="CHEBI:61548"/>
        <dbReference type="ChEBI" id="CHEBI:456216"/>
        <dbReference type="EC" id="2.7.1.2"/>
    </reaction>
</comment>
<dbReference type="Proteomes" id="UP000060699">
    <property type="component" value="Chromosome"/>
</dbReference>
<dbReference type="RefSeq" id="WP_232309799.1">
    <property type="nucleotide sequence ID" value="NZ_CP013729.1"/>
</dbReference>
<dbReference type="Gene3D" id="3.30.420.40">
    <property type="match status" value="1"/>
</dbReference>
<evidence type="ECO:0000256" key="4">
    <source>
        <dbReference type="RuleBase" id="RU004046"/>
    </source>
</evidence>
<dbReference type="PANTHER" id="PTHR47690:SF1">
    <property type="entry name" value="GLUCOKINASE"/>
    <property type="match status" value="1"/>
</dbReference>
<evidence type="ECO:0000256" key="3">
    <source>
        <dbReference type="HAMAP-Rule" id="MF_00524"/>
    </source>
</evidence>
<sequence>MSAMLVPPPQGTPAQGRLLADVGGTNARFAWQAGPQAALTEVRTYACADYPSLQAAIETYLKDTGRHTAGLGPVQGAIGIANPIVGDQVHMTNHHWSFSIEALRQAIGLEKLVVINDFTALALALPTLAAEEKRQIRAGEADPNGALALIGPGTGLGVSGLVPAGDGSYRAIQGEGGHVTLAAVTPREAAVVAALQKRFGHASAERAVSGLGLVWMYEALCELDGVAVPAGLDAPTISARALDRSDARADETLELMFAFLGSVAGNLALTMGARGGVYLGGGVLPRVIDRLEASAFHERFVSKGRFKAYMESVPVYLIQAKESPALRGVAQALR</sequence>
<dbReference type="KEGG" id="rdp:RD2015_3130"/>
<evidence type="ECO:0000313" key="5">
    <source>
        <dbReference type="EMBL" id="ALV07591.1"/>
    </source>
</evidence>
<dbReference type="PANTHER" id="PTHR47690">
    <property type="entry name" value="GLUCOKINASE"/>
    <property type="match status" value="1"/>
</dbReference>
<dbReference type="EC" id="2.7.1.2" evidence="3"/>
<keyword evidence="3" id="KW-0324">Glycolysis</keyword>
<keyword evidence="1 3" id="KW-0808">Transferase</keyword>
<evidence type="ECO:0000313" key="6">
    <source>
        <dbReference type="Proteomes" id="UP000060699"/>
    </source>
</evidence>
<proteinExistence type="inferred from homology"/>
<feature type="binding site" evidence="3">
    <location>
        <begin position="20"/>
        <end position="25"/>
    </location>
    <ligand>
        <name>ATP</name>
        <dbReference type="ChEBI" id="CHEBI:30616"/>
    </ligand>
</feature>
<dbReference type="HAMAP" id="MF_00524">
    <property type="entry name" value="Glucokinase"/>
    <property type="match status" value="1"/>
</dbReference>
<dbReference type="NCBIfam" id="NF001416">
    <property type="entry name" value="PRK00292.1-3"/>
    <property type="match status" value="1"/>
</dbReference>
<name>A0A0U3LRF7_9BURK</name>
<dbReference type="InterPro" id="IPR003836">
    <property type="entry name" value="Glucokinase"/>
</dbReference>
<keyword evidence="3" id="KW-0067">ATP-binding</keyword>
<dbReference type="SUPFAM" id="SSF53067">
    <property type="entry name" value="Actin-like ATPase domain"/>
    <property type="match status" value="1"/>
</dbReference>
<dbReference type="Pfam" id="PF02685">
    <property type="entry name" value="Glucokinase"/>
    <property type="match status" value="1"/>
</dbReference>
<dbReference type="STRING" id="76731.RD2015_3130"/>
<dbReference type="InterPro" id="IPR050201">
    <property type="entry name" value="Bacterial_glucokinase"/>
</dbReference>
<gene>
    <name evidence="3" type="primary">glk</name>
    <name evidence="5" type="ORF">RD2015_3130</name>
</gene>